<dbReference type="Proteomes" id="UP000288953">
    <property type="component" value="Chromosome"/>
</dbReference>
<dbReference type="EMBL" id="CP026512">
    <property type="protein sequence ID" value="QAX81566.1"/>
    <property type="molecule type" value="Genomic_DNA"/>
</dbReference>
<sequence>MPRILMGLERPRQLLFGKRNYIKDLKLFL</sequence>
<reference evidence="1 2" key="1">
    <citation type="journal article" date="2018" name="Genome Biol. Evol.">
        <title>Partnering With a Pest: Genomes of Hemlock Woolly Adelgid Symbionts Reveal Atypical Nutritional Provisioning Patterns in Dual-Obligate Bacteria.</title>
        <authorList>
            <person name="Weglarz K.M."/>
            <person name="Havill N.P."/>
            <person name="Burke G.R."/>
            <person name="von Dohlen C.D."/>
        </authorList>
    </citation>
    <scope>NUCLEOTIDE SEQUENCE [LARGE SCALE GENOMIC DNA]</scope>
    <source>
        <strain evidence="1 2">HWA_ENA</strain>
    </source>
</reference>
<name>A0ABX5R7D9_9PSED</name>
<gene>
    <name evidence="1" type="ORF">C3B55_00202</name>
</gene>
<keyword evidence="2" id="KW-1185">Reference proteome</keyword>
<proteinExistence type="predicted"/>
<evidence type="ECO:0000313" key="1">
    <source>
        <dbReference type="EMBL" id="QAX81566.1"/>
    </source>
</evidence>
<protein>
    <submittedName>
        <fullName evidence="1">Uncharacterized protein</fullName>
    </submittedName>
</protein>
<evidence type="ECO:0000313" key="2">
    <source>
        <dbReference type="Proteomes" id="UP000288953"/>
    </source>
</evidence>
<accession>A0ABX5R7D9</accession>
<organism evidence="1 2">
    <name type="scientific">Candidatus Pseudomonas adelgestsugas</name>
    <dbReference type="NCBI Taxonomy" id="1302376"/>
    <lineage>
        <taxon>Bacteria</taxon>
        <taxon>Pseudomonadati</taxon>
        <taxon>Pseudomonadota</taxon>
        <taxon>Gammaproteobacteria</taxon>
        <taxon>Pseudomonadales</taxon>
        <taxon>Pseudomonadaceae</taxon>
        <taxon>Pseudomonas</taxon>
    </lineage>
</organism>